<feature type="domain" description="Reverse transcriptase Ty1/copia-type" evidence="1">
    <location>
        <begin position="11"/>
        <end position="85"/>
    </location>
</feature>
<name>A0AAV3Q1H4_LITER</name>
<organism evidence="2 3">
    <name type="scientific">Lithospermum erythrorhizon</name>
    <name type="common">Purple gromwell</name>
    <name type="synonym">Lithospermum officinale var. erythrorhizon</name>
    <dbReference type="NCBI Taxonomy" id="34254"/>
    <lineage>
        <taxon>Eukaryota</taxon>
        <taxon>Viridiplantae</taxon>
        <taxon>Streptophyta</taxon>
        <taxon>Embryophyta</taxon>
        <taxon>Tracheophyta</taxon>
        <taxon>Spermatophyta</taxon>
        <taxon>Magnoliopsida</taxon>
        <taxon>eudicotyledons</taxon>
        <taxon>Gunneridae</taxon>
        <taxon>Pentapetalae</taxon>
        <taxon>asterids</taxon>
        <taxon>lamiids</taxon>
        <taxon>Boraginales</taxon>
        <taxon>Boraginaceae</taxon>
        <taxon>Boraginoideae</taxon>
        <taxon>Lithospermeae</taxon>
        <taxon>Lithospermum</taxon>
    </lineage>
</organism>
<sequence length="86" mass="9840">MDEEIASIKRNDTWELTSLPKGNKATGVKWVYKTKTNQDGKVEKYKAWLVVKDYKQRHGIDFDKVFAPVAKVDTIRLTTAIAAQNQ</sequence>
<evidence type="ECO:0000313" key="3">
    <source>
        <dbReference type="Proteomes" id="UP001454036"/>
    </source>
</evidence>
<comment type="caution">
    <text evidence="2">The sequence shown here is derived from an EMBL/GenBank/DDBJ whole genome shotgun (WGS) entry which is preliminary data.</text>
</comment>
<protein>
    <recommendedName>
        <fullName evidence="1">Reverse transcriptase Ty1/copia-type domain-containing protein</fullName>
    </recommendedName>
</protein>
<evidence type="ECO:0000313" key="2">
    <source>
        <dbReference type="EMBL" id="GAA0157927.1"/>
    </source>
</evidence>
<reference evidence="2 3" key="1">
    <citation type="submission" date="2024-01" db="EMBL/GenBank/DDBJ databases">
        <title>The complete chloroplast genome sequence of Lithospermum erythrorhizon: insights into the phylogenetic relationship among Boraginaceae species and the maternal lineages of purple gromwells.</title>
        <authorList>
            <person name="Okada T."/>
            <person name="Watanabe K."/>
        </authorList>
    </citation>
    <scope>NUCLEOTIDE SEQUENCE [LARGE SCALE GENOMIC DNA]</scope>
</reference>
<dbReference type="Pfam" id="PF07727">
    <property type="entry name" value="RVT_2"/>
    <property type="match status" value="1"/>
</dbReference>
<gene>
    <name evidence="2" type="ORF">LIER_15082</name>
</gene>
<dbReference type="Proteomes" id="UP001454036">
    <property type="component" value="Unassembled WGS sequence"/>
</dbReference>
<dbReference type="AlphaFoldDB" id="A0AAV3Q1H4"/>
<keyword evidence="3" id="KW-1185">Reference proteome</keyword>
<dbReference type="InterPro" id="IPR013103">
    <property type="entry name" value="RVT_2"/>
</dbReference>
<accession>A0AAV3Q1H4</accession>
<proteinExistence type="predicted"/>
<evidence type="ECO:0000259" key="1">
    <source>
        <dbReference type="Pfam" id="PF07727"/>
    </source>
</evidence>
<dbReference type="EMBL" id="BAABME010003215">
    <property type="protein sequence ID" value="GAA0157927.1"/>
    <property type="molecule type" value="Genomic_DNA"/>
</dbReference>